<organism evidence="1">
    <name type="scientific">marine sediment metagenome</name>
    <dbReference type="NCBI Taxonomy" id="412755"/>
    <lineage>
        <taxon>unclassified sequences</taxon>
        <taxon>metagenomes</taxon>
        <taxon>ecological metagenomes</taxon>
    </lineage>
</organism>
<dbReference type="AlphaFoldDB" id="A0A0F9A398"/>
<gene>
    <name evidence="1" type="ORF">LCGC14_2620830</name>
</gene>
<reference evidence="1" key="1">
    <citation type="journal article" date="2015" name="Nature">
        <title>Complex archaea that bridge the gap between prokaryotes and eukaryotes.</title>
        <authorList>
            <person name="Spang A."/>
            <person name="Saw J.H."/>
            <person name="Jorgensen S.L."/>
            <person name="Zaremba-Niedzwiedzka K."/>
            <person name="Martijn J."/>
            <person name="Lind A.E."/>
            <person name="van Eijk R."/>
            <person name="Schleper C."/>
            <person name="Guy L."/>
            <person name="Ettema T.J."/>
        </authorList>
    </citation>
    <scope>NUCLEOTIDE SEQUENCE</scope>
</reference>
<protein>
    <submittedName>
        <fullName evidence="1">Uncharacterized protein</fullName>
    </submittedName>
</protein>
<accession>A0A0F9A398</accession>
<sequence length="40" mass="4678">MIWQRLVEDAVFLCVNVAIARMKNADIAMNTKFDHLKWKG</sequence>
<comment type="caution">
    <text evidence="1">The sequence shown here is derived from an EMBL/GenBank/DDBJ whole genome shotgun (WGS) entry which is preliminary data.</text>
</comment>
<proteinExistence type="predicted"/>
<dbReference type="EMBL" id="LAZR01044721">
    <property type="protein sequence ID" value="KKL03960.1"/>
    <property type="molecule type" value="Genomic_DNA"/>
</dbReference>
<evidence type="ECO:0000313" key="1">
    <source>
        <dbReference type="EMBL" id="KKL03960.1"/>
    </source>
</evidence>
<name>A0A0F9A398_9ZZZZ</name>